<dbReference type="PANTHER" id="PTHR22950">
    <property type="entry name" value="AMINO ACID TRANSPORTER"/>
    <property type="match status" value="1"/>
</dbReference>
<name>A0ABM2XPG8_MESAU</name>
<dbReference type="PANTHER" id="PTHR22950:SF188">
    <property type="entry name" value="PROTON-COUPLED AMINO ACID TRANSPORTER 1"/>
    <property type="match status" value="1"/>
</dbReference>
<proteinExistence type="predicted"/>
<keyword evidence="3 6" id="KW-1133">Transmembrane helix</keyword>
<feature type="region of interest" description="Disordered" evidence="5">
    <location>
        <begin position="1"/>
        <end position="34"/>
    </location>
</feature>
<organism evidence="8 9">
    <name type="scientific">Mesocricetus auratus</name>
    <name type="common">Golden hamster</name>
    <dbReference type="NCBI Taxonomy" id="10036"/>
    <lineage>
        <taxon>Eukaryota</taxon>
        <taxon>Metazoa</taxon>
        <taxon>Chordata</taxon>
        <taxon>Craniata</taxon>
        <taxon>Vertebrata</taxon>
        <taxon>Euteleostomi</taxon>
        <taxon>Mammalia</taxon>
        <taxon>Eutheria</taxon>
        <taxon>Euarchontoglires</taxon>
        <taxon>Glires</taxon>
        <taxon>Rodentia</taxon>
        <taxon>Myomorpha</taxon>
        <taxon>Muroidea</taxon>
        <taxon>Cricetidae</taxon>
        <taxon>Cricetinae</taxon>
        <taxon>Mesocricetus</taxon>
    </lineage>
</organism>
<gene>
    <name evidence="9" type="primary">Slc36a1</name>
</gene>
<feature type="transmembrane region" description="Helical" evidence="6">
    <location>
        <begin position="335"/>
        <end position="358"/>
    </location>
</feature>
<feature type="transmembrane region" description="Helical" evidence="6">
    <location>
        <begin position="217"/>
        <end position="238"/>
    </location>
</feature>
<comment type="subcellular location">
    <subcellularLocation>
        <location evidence="1">Membrane</location>
        <topology evidence="1">Multi-pass membrane protein</topology>
    </subcellularLocation>
</comment>
<feature type="transmembrane region" description="Helical" evidence="6">
    <location>
        <begin position="303"/>
        <end position="329"/>
    </location>
</feature>
<evidence type="ECO:0000256" key="4">
    <source>
        <dbReference type="ARBA" id="ARBA00023136"/>
    </source>
</evidence>
<feature type="domain" description="Amino acid transporter transmembrane" evidence="7">
    <location>
        <begin position="235"/>
        <end position="421"/>
    </location>
</feature>
<feature type="transmembrane region" description="Helical" evidence="6">
    <location>
        <begin position="193"/>
        <end position="210"/>
    </location>
</feature>
<dbReference type="Pfam" id="PF01490">
    <property type="entry name" value="Aa_trans"/>
    <property type="match status" value="1"/>
</dbReference>
<feature type="transmembrane region" description="Helical" evidence="6">
    <location>
        <begin position="258"/>
        <end position="282"/>
    </location>
</feature>
<protein>
    <submittedName>
        <fullName evidence="9">Proton-coupled amino acid transporter 1 isoform X2</fullName>
    </submittedName>
</protein>
<evidence type="ECO:0000256" key="1">
    <source>
        <dbReference type="ARBA" id="ARBA00004141"/>
    </source>
</evidence>
<evidence type="ECO:0000313" key="8">
    <source>
        <dbReference type="Proteomes" id="UP000886700"/>
    </source>
</evidence>
<evidence type="ECO:0000256" key="3">
    <source>
        <dbReference type="ARBA" id="ARBA00022989"/>
    </source>
</evidence>
<evidence type="ECO:0000256" key="2">
    <source>
        <dbReference type="ARBA" id="ARBA00022692"/>
    </source>
</evidence>
<evidence type="ECO:0000256" key="5">
    <source>
        <dbReference type="SAM" id="MobiDB-lite"/>
    </source>
</evidence>
<feature type="transmembrane region" description="Helical" evidence="6">
    <location>
        <begin position="74"/>
        <end position="98"/>
    </location>
</feature>
<reference evidence="9" key="1">
    <citation type="submission" date="2025-08" db="UniProtKB">
        <authorList>
            <consortium name="RefSeq"/>
        </authorList>
    </citation>
    <scope>IDENTIFICATION</scope>
    <source>
        <tissue evidence="9">Liver</tissue>
    </source>
</reference>
<keyword evidence="2 6" id="KW-0812">Transmembrane</keyword>
<feature type="transmembrane region" description="Helical" evidence="6">
    <location>
        <begin position="365"/>
        <end position="385"/>
    </location>
</feature>
<feature type="compositionally biased region" description="Basic and acidic residues" evidence="5">
    <location>
        <begin position="1"/>
        <end position="15"/>
    </location>
</feature>
<feature type="transmembrane region" description="Helical" evidence="6">
    <location>
        <begin position="397"/>
        <end position="419"/>
    </location>
</feature>
<accession>A0ABM2XPG8</accession>
<dbReference type="RefSeq" id="XP_040604612.1">
    <property type="nucleotide sequence ID" value="XM_040748678.1"/>
</dbReference>
<dbReference type="Proteomes" id="UP000886700">
    <property type="component" value="Unplaced"/>
</dbReference>
<keyword evidence="8" id="KW-1185">Reference proteome</keyword>
<evidence type="ECO:0000259" key="7">
    <source>
        <dbReference type="Pfam" id="PF01490"/>
    </source>
</evidence>
<keyword evidence="4 6" id="KW-0472">Membrane</keyword>
<evidence type="ECO:0000313" key="9">
    <source>
        <dbReference type="RefSeq" id="XP_040604612.1"/>
    </source>
</evidence>
<dbReference type="InterPro" id="IPR013057">
    <property type="entry name" value="AA_transpt_TM"/>
</dbReference>
<evidence type="ECO:0000256" key="6">
    <source>
        <dbReference type="SAM" id="Phobius"/>
    </source>
</evidence>
<sequence length="442" mass="48824">MSTQRLRNEDYHDYSSTDVSPEESPSEGLGNFSPGSYQRLGESGNMTWFQTLIHLLKGNIGTGLLGLPLAVKNAGLLMGSLSLLVIGIVAVHCMGILVKCARHLCRRMNKPFLDYGDTVMYGLESSPSAWIRSHSHWGRHIVGFFLVVTQLGFCCVYFVFLAENFKQVIEAANGTTTNCQNNETVVLMPTMDSRLYMLSFLPFLVLLTFIRSLRILSIFSLLANVSMLVSLITIYQFIVQVLPLENKMKNSKKFPLILYLGMTIVTVLYISLGSLGYLQFGATIKGSITLNLPNCWLYQSVKLLYSIGIFFTYPLQFYVAAEIIIPIIVSRVPEHYMLMVDLCVRTAMACITCVLAVLIPRLDLVLSLVGSVSSSALALIIPPLLEVATFYGEGLSPLAIIKDALISIIGFLGFVVGTYESLCELIQPKHVDTSTNSTSAFI</sequence>
<feature type="transmembrane region" description="Helical" evidence="6">
    <location>
        <begin position="141"/>
        <end position="160"/>
    </location>
</feature>
<dbReference type="GeneID" id="101839268"/>